<dbReference type="Proteomes" id="UP000318313">
    <property type="component" value="Chromosome"/>
</dbReference>
<dbReference type="SUPFAM" id="SSF54523">
    <property type="entry name" value="Pili subunits"/>
    <property type="match status" value="1"/>
</dbReference>
<feature type="transmembrane region" description="Helical" evidence="1">
    <location>
        <begin position="9"/>
        <end position="29"/>
    </location>
</feature>
<keyword evidence="4" id="KW-1185">Reference proteome</keyword>
<evidence type="ECO:0000313" key="3">
    <source>
        <dbReference type="EMBL" id="QDV50319.1"/>
    </source>
</evidence>
<protein>
    <submittedName>
        <fullName evidence="3">Bacterial type II secretion system protein G</fullName>
    </submittedName>
</protein>
<evidence type="ECO:0000256" key="1">
    <source>
        <dbReference type="SAM" id="Phobius"/>
    </source>
</evidence>
<dbReference type="InterPro" id="IPR045584">
    <property type="entry name" value="Pilin-like"/>
</dbReference>
<organism evidence="3 4">
    <name type="scientific">Gimesia fumaroli</name>
    <dbReference type="NCBI Taxonomy" id="2527976"/>
    <lineage>
        <taxon>Bacteria</taxon>
        <taxon>Pseudomonadati</taxon>
        <taxon>Planctomycetota</taxon>
        <taxon>Planctomycetia</taxon>
        <taxon>Planctomycetales</taxon>
        <taxon>Planctomycetaceae</taxon>
        <taxon>Gimesia</taxon>
    </lineage>
</organism>
<feature type="transmembrane region" description="Helical" evidence="1">
    <location>
        <begin position="188"/>
        <end position="211"/>
    </location>
</feature>
<keyword evidence="1" id="KW-0812">Transmembrane</keyword>
<evidence type="ECO:0000313" key="4">
    <source>
        <dbReference type="Proteomes" id="UP000318313"/>
    </source>
</evidence>
<keyword evidence="1" id="KW-0472">Membrane</keyword>
<dbReference type="Pfam" id="PF08334">
    <property type="entry name" value="T2SSG"/>
    <property type="match status" value="1"/>
</dbReference>
<feature type="domain" description="Type II secretion system protein GspG C-terminal" evidence="2">
    <location>
        <begin position="41"/>
        <end position="123"/>
    </location>
</feature>
<feature type="transmembrane region" description="Helical" evidence="1">
    <location>
        <begin position="154"/>
        <end position="176"/>
    </location>
</feature>
<accession>A0A518IBA1</accession>
<dbReference type="EMBL" id="CP037452">
    <property type="protein sequence ID" value="QDV50319.1"/>
    <property type="molecule type" value="Genomic_DNA"/>
</dbReference>
<sequence length="215" mass="24433">MLRRLLRTLTIALLCGFVIFVILFVAAWYDLRKYRDFSSRQGSTRHLMRGVELLIEKYQKEHGSLPQKLTDLPDANQIWSTPDGIPADAWDRAFQYHPRETSYELFSFGSDGKVGGIGLNADLYLDERNRKKSMVTFSQYLLSSDDSEARRNTFLHVGTMAGGFVALYIFCVLWTLERADDRMTPRHLILFAGAIVLISSAIGLFLLPVHLSSGH</sequence>
<dbReference type="RefSeq" id="WP_145308731.1">
    <property type="nucleotide sequence ID" value="NZ_CP037452.1"/>
</dbReference>
<gene>
    <name evidence="3" type="ORF">Enr17x_23570</name>
</gene>
<dbReference type="OrthoDB" id="9795612at2"/>
<dbReference type="InterPro" id="IPR013545">
    <property type="entry name" value="T2SS_protein-GspG_C"/>
</dbReference>
<evidence type="ECO:0000259" key="2">
    <source>
        <dbReference type="Pfam" id="PF08334"/>
    </source>
</evidence>
<keyword evidence="1" id="KW-1133">Transmembrane helix</keyword>
<reference evidence="3 4" key="1">
    <citation type="submission" date="2019-03" db="EMBL/GenBank/DDBJ databases">
        <title>Deep-cultivation of Planctomycetes and their phenomic and genomic characterization uncovers novel biology.</title>
        <authorList>
            <person name="Wiegand S."/>
            <person name="Jogler M."/>
            <person name="Boedeker C."/>
            <person name="Pinto D."/>
            <person name="Vollmers J."/>
            <person name="Rivas-Marin E."/>
            <person name="Kohn T."/>
            <person name="Peeters S.H."/>
            <person name="Heuer A."/>
            <person name="Rast P."/>
            <person name="Oberbeckmann S."/>
            <person name="Bunk B."/>
            <person name="Jeske O."/>
            <person name="Meyerdierks A."/>
            <person name="Storesund J.E."/>
            <person name="Kallscheuer N."/>
            <person name="Luecker S."/>
            <person name="Lage O.M."/>
            <person name="Pohl T."/>
            <person name="Merkel B.J."/>
            <person name="Hornburger P."/>
            <person name="Mueller R.-W."/>
            <person name="Bruemmer F."/>
            <person name="Labrenz M."/>
            <person name="Spormann A.M."/>
            <person name="Op den Camp H."/>
            <person name="Overmann J."/>
            <person name="Amann R."/>
            <person name="Jetten M.S.M."/>
            <person name="Mascher T."/>
            <person name="Medema M.H."/>
            <person name="Devos D.P."/>
            <person name="Kaster A.-K."/>
            <person name="Ovreas L."/>
            <person name="Rohde M."/>
            <person name="Galperin M.Y."/>
            <person name="Jogler C."/>
        </authorList>
    </citation>
    <scope>NUCLEOTIDE SEQUENCE [LARGE SCALE GENOMIC DNA]</scope>
    <source>
        <strain evidence="3 4">Enr17</strain>
    </source>
</reference>
<dbReference type="KEGG" id="gfm:Enr17x_23570"/>
<name>A0A518IBA1_9PLAN</name>
<proteinExistence type="predicted"/>
<dbReference type="Gene3D" id="3.30.700.10">
    <property type="entry name" value="Glycoprotein, Type 4 Pilin"/>
    <property type="match status" value="1"/>
</dbReference>
<dbReference type="AlphaFoldDB" id="A0A518IBA1"/>